<evidence type="ECO:0000313" key="1">
    <source>
        <dbReference type="EMBL" id="KVI03610.1"/>
    </source>
</evidence>
<evidence type="ECO:0000313" key="2">
    <source>
        <dbReference type="Proteomes" id="UP000243975"/>
    </source>
</evidence>
<gene>
    <name evidence="1" type="ORF">Ccrd_018099</name>
</gene>
<dbReference type="AlphaFoldDB" id="A0A103Y6W4"/>
<dbReference type="EMBL" id="LEKV01002338">
    <property type="protein sequence ID" value="KVI03610.1"/>
    <property type="molecule type" value="Genomic_DNA"/>
</dbReference>
<dbReference type="Proteomes" id="UP000243975">
    <property type="component" value="Unassembled WGS sequence"/>
</dbReference>
<protein>
    <submittedName>
        <fullName evidence="1">Uncharacterized protein</fullName>
    </submittedName>
</protein>
<name>A0A103Y6W4_CYNCS</name>
<reference evidence="1 2" key="1">
    <citation type="journal article" date="2016" name="Sci. Rep.">
        <title>The genome sequence of the outbreeding globe artichoke constructed de novo incorporating a phase-aware low-pass sequencing strategy of F1 progeny.</title>
        <authorList>
            <person name="Scaglione D."/>
            <person name="Reyes-Chin-Wo S."/>
            <person name="Acquadro A."/>
            <person name="Froenicke L."/>
            <person name="Portis E."/>
            <person name="Beitel C."/>
            <person name="Tirone M."/>
            <person name="Mauro R."/>
            <person name="Lo Monaco A."/>
            <person name="Mauromicale G."/>
            <person name="Faccioli P."/>
            <person name="Cattivelli L."/>
            <person name="Rieseberg L."/>
            <person name="Michelmore R."/>
            <person name="Lanteri S."/>
        </authorList>
    </citation>
    <scope>NUCLEOTIDE SEQUENCE [LARGE SCALE GENOMIC DNA]</scope>
    <source>
        <strain evidence="1">2C</strain>
    </source>
</reference>
<sequence>MVASEWALTSCFPESVSTAASSGSSVVTSWDSVSGCGGDVSLMIFPSISTTSLILGRDLGFFVRHLLARQESLWADLRE</sequence>
<keyword evidence="2" id="KW-1185">Reference proteome</keyword>
<organism evidence="1 2">
    <name type="scientific">Cynara cardunculus var. scolymus</name>
    <name type="common">Globe artichoke</name>
    <name type="synonym">Cynara scolymus</name>
    <dbReference type="NCBI Taxonomy" id="59895"/>
    <lineage>
        <taxon>Eukaryota</taxon>
        <taxon>Viridiplantae</taxon>
        <taxon>Streptophyta</taxon>
        <taxon>Embryophyta</taxon>
        <taxon>Tracheophyta</taxon>
        <taxon>Spermatophyta</taxon>
        <taxon>Magnoliopsida</taxon>
        <taxon>eudicotyledons</taxon>
        <taxon>Gunneridae</taxon>
        <taxon>Pentapetalae</taxon>
        <taxon>asterids</taxon>
        <taxon>campanulids</taxon>
        <taxon>Asterales</taxon>
        <taxon>Asteraceae</taxon>
        <taxon>Carduoideae</taxon>
        <taxon>Cardueae</taxon>
        <taxon>Carduinae</taxon>
        <taxon>Cynara</taxon>
    </lineage>
</organism>
<proteinExistence type="predicted"/>
<accession>A0A103Y6W4</accession>
<comment type="caution">
    <text evidence="1">The sequence shown here is derived from an EMBL/GenBank/DDBJ whole genome shotgun (WGS) entry which is preliminary data.</text>
</comment>
<dbReference type="Gramene" id="KVI03610">
    <property type="protein sequence ID" value="KVI03610"/>
    <property type="gene ID" value="Ccrd_018099"/>
</dbReference>